<gene>
    <name evidence="1" type="ORF">g.50433</name>
</gene>
<dbReference type="EMBL" id="GEBQ01006387">
    <property type="protein sequence ID" value="JAT33590.1"/>
    <property type="molecule type" value="Transcribed_RNA"/>
</dbReference>
<protein>
    <submittedName>
        <fullName evidence="1">Uncharacterized protein</fullName>
    </submittedName>
</protein>
<accession>A0A1B6MCE5</accession>
<sequence>HPSLDSPITRLTHQLTRLAHHTTLPSLGSPVTRLTLHSTHPSHDSTVTRFYWKFVNSLPVWVHWIDRLFQTSLQYSLLKTCLYLFGEPFGSLVCNIVND</sequence>
<evidence type="ECO:0000313" key="1">
    <source>
        <dbReference type="EMBL" id="JAT33590.1"/>
    </source>
</evidence>
<dbReference type="AlphaFoldDB" id="A0A1B6MCE5"/>
<organism evidence="1">
    <name type="scientific">Graphocephala atropunctata</name>
    <dbReference type="NCBI Taxonomy" id="36148"/>
    <lineage>
        <taxon>Eukaryota</taxon>
        <taxon>Metazoa</taxon>
        <taxon>Ecdysozoa</taxon>
        <taxon>Arthropoda</taxon>
        <taxon>Hexapoda</taxon>
        <taxon>Insecta</taxon>
        <taxon>Pterygota</taxon>
        <taxon>Neoptera</taxon>
        <taxon>Paraneoptera</taxon>
        <taxon>Hemiptera</taxon>
        <taxon>Auchenorrhyncha</taxon>
        <taxon>Membracoidea</taxon>
        <taxon>Cicadellidae</taxon>
        <taxon>Cicadellinae</taxon>
        <taxon>Cicadellini</taxon>
        <taxon>Graphocephala</taxon>
    </lineage>
</organism>
<reference evidence="1" key="1">
    <citation type="submission" date="2015-11" db="EMBL/GenBank/DDBJ databases">
        <title>De novo transcriptome assembly of four potential Pierce s Disease insect vectors from Arizona vineyards.</title>
        <authorList>
            <person name="Tassone E.E."/>
        </authorList>
    </citation>
    <scope>NUCLEOTIDE SEQUENCE</scope>
</reference>
<proteinExistence type="predicted"/>
<name>A0A1B6MCE5_9HEMI</name>
<feature type="non-terminal residue" evidence="1">
    <location>
        <position position="1"/>
    </location>
</feature>